<reference evidence="11 12" key="1">
    <citation type="journal article" date="2013" name="ISME J.">
        <title>A metabolic model for members of the genus Tetrasphaera involved in enhanced biological phosphorus removal.</title>
        <authorList>
            <person name="Kristiansen R."/>
            <person name="Nguyen H.T.T."/>
            <person name="Saunders A.M."/>
            <person name="Nielsen J.L."/>
            <person name="Wimmer R."/>
            <person name="Le V.Q."/>
            <person name="McIlroy S.J."/>
            <person name="Petrovski S."/>
            <person name="Seviour R.J."/>
            <person name="Calteau A."/>
            <person name="Nielsen K.L."/>
            <person name="Nielsen P.H."/>
        </authorList>
    </citation>
    <scope>NUCLEOTIDE SEQUENCE [LARGE SCALE GENOMIC DNA]</scope>
    <source>
        <strain evidence="11 12">Ben110</strain>
    </source>
</reference>
<dbReference type="Gene3D" id="2.102.10.10">
    <property type="entry name" value="Rieske [2Fe-2S] iron-sulphur domain"/>
    <property type="match status" value="1"/>
</dbReference>
<evidence type="ECO:0000259" key="10">
    <source>
        <dbReference type="PROSITE" id="PS51296"/>
    </source>
</evidence>
<dbReference type="GO" id="GO:0051537">
    <property type="term" value="F:2 iron, 2 sulfur cluster binding"/>
    <property type="evidence" value="ECO:0007669"/>
    <property type="project" value="UniProtKB-KW"/>
</dbReference>
<evidence type="ECO:0000313" key="11">
    <source>
        <dbReference type="EMBL" id="CCH75277.1"/>
    </source>
</evidence>
<keyword evidence="7" id="KW-0408">Iron</keyword>
<keyword evidence="5" id="KW-1133">Transmembrane helix</keyword>
<evidence type="ECO:0000256" key="4">
    <source>
        <dbReference type="ARBA" id="ARBA00022723"/>
    </source>
</evidence>
<proteinExistence type="predicted"/>
<sequence length="325" mass="34558">MNQTLHAGWYLVATEDELTADITPLDVGGRRLMVTRTASDDGDAIFTLADATCPHRGAHLGYGGVLDRDCVVCPFHGRRIVVGEHPTRPFVSTHPTLQVGPLVFARFATDPVGDCDFSVDFAGLVADREIRVAVHAVVDMPVEFVVENAFDSDHFSAVHQVPGLGPMTTTALPSGALRISGDFRTMADPWYDMRYAAALNDFVSDYRGTPTRSSGFEATAYSPTIVSTAFGEGPRPPLIVTMATPTSEGVHIRVAIVGGAHDPLDSIAVGAKIAIAQDIAVWKHIDPDAPWQLDDLDAGVIAFRRFVADFPPAASPAPAPSGASA</sequence>
<evidence type="ECO:0000313" key="12">
    <source>
        <dbReference type="Proteomes" id="UP000035763"/>
    </source>
</evidence>
<protein>
    <recommendedName>
        <fullName evidence="10">Rieske domain-containing protein</fullName>
    </recommendedName>
</protein>
<dbReference type="InterPro" id="IPR036922">
    <property type="entry name" value="Rieske_2Fe-2S_sf"/>
</dbReference>
<evidence type="ECO:0000256" key="5">
    <source>
        <dbReference type="ARBA" id="ARBA00022989"/>
    </source>
</evidence>
<keyword evidence="2" id="KW-0812">Transmembrane</keyword>
<comment type="subcellular location">
    <subcellularLocation>
        <location evidence="1">Membrane</location>
    </subcellularLocation>
</comment>
<dbReference type="SUPFAM" id="SSF50022">
    <property type="entry name" value="ISP domain"/>
    <property type="match status" value="1"/>
</dbReference>
<dbReference type="OrthoDB" id="5243643at2"/>
<evidence type="ECO:0000256" key="2">
    <source>
        <dbReference type="ARBA" id="ARBA00022692"/>
    </source>
</evidence>
<dbReference type="Proteomes" id="UP000035763">
    <property type="component" value="Unassembled WGS sequence"/>
</dbReference>
<dbReference type="Gene3D" id="3.90.380.10">
    <property type="entry name" value="Naphthalene 1,2-dioxygenase Alpha Subunit, Chain A, domain 1"/>
    <property type="match status" value="1"/>
</dbReference>
<dbReference type="RefSeq" id="WP_048695605.1">
    <property type="nucleotide sequence ID" value="NZ_HG764815.1"/>
</dbReference>
<comment type="caution">
    <text evidence="11">The sequence shown here is derived from an EMBL/GenBank/DDBJ whole genome shotgun (WGS) entry which is preliminary data.</text>
</comment>
<dbReference type="GO" id="GO:0005737">
    <property type="term" value="C:cytoplasm"/>
    <property type="evidence" value="ECO:0007669"/>
    <property type="project" value="TreeGrafter"/>
</dbReference>
<evidence type="ECO:0000256" key="7">
    <source>
        <dbReference type="ARBA" id="ARBA00023004"/>
    </source>
</evidence>
<dbReference type="EMBL" id="CAJA01000486">
    <property type="protein sequence ID" value="CCH75277.1"/>
    <property type="molecule type" value="Genomic_DNA"/>
</dbReference>
<name>W6K1D6_9MICO</name>
<evidence type="ECO:0000256" key="8">
    <source>
        <dbReference type="ARBA" id="ARBA00023014"/>
    </source>
</evidence>
<keyword evidence="12" id="KW-1185">Reference proteome</keyword>
<accession>W6K1D6</accession>
<dbReference type="PANTHER" id="PTHR21266:SF32">
    <property type="entry name" value="CHOLESTEROL 7-DESATURASE NVD"/>
    <property type="match status" value="1"/>
</dbReference>
<keyword evidence="3" id="KW-0001">2Fe-2S</keyword>
<keyword evidence="4" id="KW-0479">Metal-binding</keyword>
<dbReference type="Pfam" id="PF00355">
    <property type="entry name" value="Rieske"/>
    <property type="match status" value="1"/>
</dbReference>
<evidence type="ECO:0000256" key="6">
    <source>
        <dbReference type="ARBA" id="ARBA00023002"/>
    </source>
</evidence>
<feature type="domain" description="Rieske" evidence="10">
    <location>
        <begin position="9"/>
        <end position="105"/>
    </location>
</feature>
<dbReference type="AlphaFoldDB" id="W6K1D6"/>
<dbReference type="GO" id="GO:0004497">
    <property type="term" value="F:monooxygenase activity"/>
    <property type="evidence" value="ECO:0007669"/>
    <property type="project" value="UniProtKB-ARBA"/>
</dbReference>
<dbReference type="PROSITE" id="PS51296">
    <property type="entry name" value="RIESKE"/>
    <property type="match status" value="1"/>
</dbReference>
<dbReference type="SUPFAM" id="SSF55961">
    <property type="entry name" value="Bet v1-like"/>
    <property type="match status" value="1"/>
</dbReference>
<keyword evidence="6" id="KW-0560">Oxidoreductase</keyword>
<dbReference type="GO" id="GO:0046872">
    <property type="term" value="F:metal ion binding"/>
    <property type="evidence" value="ECO:0007669"/>
    <property type="project" value="UniProtKB-KW"/>
</dbReference>
<dbReference type="InterPro" id="IPR050584">
    <property type="entry name" value="Cholesterol_7-desaturase"/>
</dbReference>
<dbReference type="PANTHER" id="PTHR21266">
    <property type="entry name" value="IRON-SULFUR DOMAIN CONTAINING PROTEIN"/>
    <property type="match status" value="1"/>
</dbReference>
<dbReference type="GO" id="GO:0016020">
    <property type="term" value="C:membrane"/>
    <property type="evidence" value="ECO:0007669"/>
    <property type="project" value="UniProtKB-SubCell"/>
</dbReference>
<evidence type="ECO:0000256" key="9">
    <source>
        <dbReference type="ARBA" id="ARBA00023136"/>
    </source>
</evidence>
<evidence type="ECO:0000256" key="1">
    <source>
        <dbReference type="ARBA" id="ARBA00004370"/>
    </source>
</evidence>
<dbReference type="InterPro" id="IPR017941">
    <property type="entry name" value="Rieske_2Fe-2S"/>
</dbReference>
<keyword evidence="8" id="KW-0411">Iron-sulfur</keyword>
<evidence type="ECO:0000256" key="3">
    <source>
        <dbReference type="ARBA" id="ARBA00022714"/>
    </source>
</evidence>
<organism evidence="11 12">
    <name type="scientific">Nostocoides australiense Ben110</name>
    <dbReference type="NCBI Taxonomy" id="1193182"/>
    <lineage>
        <taxon>Bacteria</taxon>
        <taxon>Bacillati</taxon>
        <taxon>Actinomycetota</taxon>
        <taxon>Actinomycetes</taxon>
        <taxon>Micrococcales</taxon>
        <taxon>Intrasporangiaceae</taxon>
        <taxon>Nostocoides</taxon>
    </lineage>
</organism>
<dbReference type="STRING" id="1193182.BN11_600007"/>
<gene>
    <name evidence="11" type="ORF">BN11_600007</name>
</gene>
<dbReference type="GO" id="GO:0016705">
    <property type="term" value="F:oxidoreductase activity, acting on paired donors, with incorporation or reduction of molecular oxygen"/>
    <property type="evidence" value="ECO:0007669"/>
    <property type="project" value="UniProtKB-ARBA"/>
</dbReference>
<keyword evidence="9" id="KW-0472">Membrane</keyword>